<dbReference type="Pfam" id="PF13375">
    <property type="entry name" value="RnfC_N"/>
    <property type="match status" value="1"/>
</dbReference>
<evidence type="ECO:0000313" key="11">
    <source>
        <dbReference type="EMBL" id="OYD15653.1"/>
    </source>
</evidence>
<accession>A0A235BT54</accession>
<dbReference type="GO" id="GO:0005886">
    <property type="term" value="C:plasma membrane"/>
    <property type="evidence" value="ECO:0007669"/>
    <property type="project" value="UniProtKB-SubCell"/>
</dbReference>
<dbReference type="GO" id="GO:0051539">
    <property type="term" value="F:4 iron, 4 sulfur cluster binding"/>
    <property type="evidence" value="ECO:0007669"/>
    <property type="project" value="UniProtKB-KW"/>
</dbReference>
<evidence type="ECO:0000256" key="9">
    <source>
        <dbReference type="SAM" id="MobiDB-lite"/>
    </source>
</evidence>
<keyword evidence="2 8" id="KW-0004">4Fe-4S</keyword>
<dbReference type="NCBIfam" id="TIGR01945">
    <property type="entry name" value="rnfC"/>
    <property type="match status" value="1"/>
</dbReference>
<dbReference type="Pfam" id="PF10531">
    <property type="entry name" value="SLBB"/>
    <property type="match status" value="1"/>
</dbReference>
<dbReference type="InterPro" id="IPR026902">
    <property type="entry name" value="RnfC_N"/>
</dbReference>
<organism evidence="11 12">
    <name type="scientific">candidate division WOR-3 bacterium JGI_Cruoil_03_44_89</name>
    <dbReference type="NCBI Taxonomy" id="1973748"/>
    <lineage>
        <taxon>Bacteria</taxon>
        <taxon>Bacteria division WOR-3</taxon>
    </lineage>
</organism>
<feature type="domain" description="4Fe-4S ferredoxin-type" evidence="10">
    <location>
        <begin position="354"/>
        <end position="383"/>
    </location>
</feature>
<dbReference type="InterPro" id="IPR011538">
    <property type="entry name" value="Nuo51_FMN-bd"/>
</dbReference>
<comment type="subunit">
    <text evidence="8">The complex is composed of six subunits: RnfA, RnfB, RnfC, RnfD, RnfE and RnfG.</text>
</comment>
<evidence type="ECO:0000259" key="10">
    <source>
        <dbReference type="PROSITE" id="PS51379"/>
    </source>
</evidence>
<keyword evidence="3 8" id="KW-0479">Metal-binding</keyword>
<feature type="binding site" evidence="8">
    <location>
        <position position="402"/>
    </location>
    <ligand>
        <name>[4Fe-4S] cluster</name>
        <dbReference type="ChEBI" id="CHEBI:49883"/>
        <label>2</label>
    </ligand>
</feature>
<keyword evidence="6 8" id="KW-0408">Iron</keyword>
<dbReference type="Gene3D" id="3.10.20.600">
    <property type="match status" value="1"/>
</dbReference>
<dbReference type="PROSITE" id="PS00198">
    <property type="entry name" value="4FE4S_FER_1"/>
    <property type="match status" value="2"/>
</dbReference>
<evidence type="ECO:0000256" key="6">
    <source>
        <dbReference type="ARBA" id="ARBA00023004"/>
    </source>
</evidence>
<dbReference type="AlphaFoldDB" id="A0A235BT54"/>
<dbReference type="InterPro" id="IPR019554">
    <property type="entry name" value="Soluble_ligand-bd"/>
</dbReference>
<comment type="caution">
    <text evidence="11">The sequence shown here is derived from an EMBL/GenBank/DDBJ whole genome shotgun (WGS) entry which is preliminary data.</text>
</comment>
<comment type="function">
    <text evidence="8">Part of a membrane-bound complex that couples electron transfer with translocation of ions across the membrane.</text>
</comment>
<comment type="similarity">
    <text evidence="8">Belongs to the 4Fe4S bacterial-type ferredoxin family. RnfC subfamily.</text>
</comment>
<feature type="binding site" evidence="8">
    <location>
        <position position="412"/>
    </location>
    <ligand>
        <name>[4Fe-4S] cluster</name>
        <dbReference type="ChEBI" id="CHEBI:49883"/>
        <label>1</label>
    </ligand>
</feature>
<evidence type="ECO:0000256" key="2">
    <source>
        <dbReference type="ARBA" id="ARBA00022485"/>
    </source>
</evidence>
<dbReference type="NCBIfam" id="NF003454">
    <property type="entry name" value="PRK05035.1"/>
    <property type="match status" value="1"/>
</dbReference>
<dbReference type="InterPro" id="IPR017900">
    <property type="entry name" value="4Fe4S_Fe_S_CS"/>
</dbReference>
<keyword evidence="7 8" id="KW-0411">Iron-sulfur</keyword>
<dbReference type="InterPro" id="IPR037225">
    <property type="entry name" value="Nuo51_FMN-bd_sf"/>
</dbReference>
<gene>
    <name evidence="8" type="primary">rnfC</name>
    <name evidence="11" type="ORF">CH333_05220</name>
</gene>
<evidence type="ECO:0000256" key="7">
    <source>
        <dbReference type="ARBA" id="ARBA00023014"/>
    </source>
</evidence>
<evidence type="ECO:0000256" key="3">
    <source>
        <dbReference type="ARBA" id="ARBA00022723"/>
    </source>
</evidence>
<comment type="cofactor">
    <cofactor evidence="8">
        <name>[4Fe-4S] cluster</name>
        <dbReference type="ChEBI" id="CHEBI:49883"/>
    </cofactor>
    <text evidence="8">Binds 2 [4Fe-4S] clusters per subunit.</text>
</comment>
<keyword evidence="4 8" id="KW-0677">Repeat</keyword>
<feature type="binding site" evidence="8">
    <location>
        <position position="405"/>
    </location>
    <ligand>
        <name>[4Fe-4S] cluster</name>
        <dbReference type="ChEBI" id="CHEBI:49883"/>
        <label>2</label>
    </ligand>
</feature>
<feature type="binding site" evidence="8">
    <location>
        <position position="373"/>
    </location>
    <ligand>
        <name>[4Fe-4S] cluster</name>
        <dbReference type="ChEBI" id="CHEBI:49883"/>
        <label>2</label>
    </ligand>
</feature>
<feature type="compositionally biased region" description="Basic and acidic residues" evidence="9">
    <location>
        <begin position="11"/>
        <end position="24"/>
    </location>
</feature>
<dbReference type="Gene3D" id="3.40.50.11540">
    <property type="entry name" value="NADH-ubiquinone oxidoreductase 51kDa subunit"/>
    <property type="match status" value="1"/>
</dbReference>
<dbReference type="Pfam" id="PF12838">
    <property type="entry name" value="Fer4_7"/>
    <property type="match status" value="1"/>
</dbReference>
<feature type="binding site" evidence="8">
    <location>
        <position position="369"/>
    </location>
    <ligand>
        <name>[4Fe-4S] cluster</name>
        <dbReference type="ChEBI" id="CHEBI:49883"/>
        <label>1</label>
    </ligand>
</feature>
<dbReference type="InterPro" id="IPR017896">
    <property type="entry name" value="4Fe4S_Fe-S-bd"/>
</dbReference>
<dbReference type="Gene3D" id="3.30.70.20">
    <property type="match status" value="1"/>
</dbReference>
<dbReference type="Proteomes" id="UP000215215">
    <property type="component" value="Unassembled WGS sequence"/>
</dbReference>
<dbReference type="EMBL" id="NOZQ01000108">
    <property type="protein sequence ID" value="OYD15653.1"/>
    <property type="molecule type" value="Genomic_DNA"/>
</dbReference>
<dbReference type="GO" id="GO:0022900">
    <property type="term" value="P:electron transport chain"/>
    <property type="evidence" value="ECO:0007669"/>
    <property type="project" value="UniProtKB-UniRule"/>
</dbReference>
<feature type="binding site" evidence="8">
    <location>
        <position position="366"/>
    </location>
    <ligand>
        <name>[4Fe-4S] cluster</name>
        <dbReference type="ChEBI" id="CHEBI:49883"/>
        <label>1</label>
    </ligand>
</feature>
<proteinExistence type="inferred from homology"/>
<evidence type="ECO:0000256" key="5">
    <source>
        <dbReference type="ARBA" id="ARBA00022982"/>
    </source>
</evidence>
<evidence type="ECO:0000256" key="1">
    <source>
        <dbReference type="ARBA" id="ARBA00022448"/>
    </source>
</evidence>
<protein>
    <recommendedName>
        <fullName evidence="8">Ion-translocating oxidoreductase complex subunit C</fullName>
        <ecNumber evidence="8">7.-.-.-</ecNumber>
    </recommendedName>
    <alternativeName>
        <fullName evidence="8">Rnf electron transport complex subunit C</fullName>
    </alternativeName>
</protein>
<reference evidence="11 12" key="1">
    <citation type="submission" date="2017-07" db="EMBL/GenBank/DDBJ databases">
        <title>Recovery of genomes from metagenomes via a dereplication, aggregation, and scoring strategy.</title>
        <authorList>
            <person name="Sieber C.M."/>
            <person name="Probst A.J."/>
            <person name="Sharrar A."/>
            <person name="Thomas B.C."/>
            <person name="Hess M."/>
            <person name="Tringe S.G."/>
            <person name="Banfield J.F."/>
        </authorList>
    </citation>
    <scope>NUCLEOTIDE SEQUENCE [LARGE SCALE GENOMIC DNA]</scope>
    <source>
        <strain evidence="11">JGI_Cruoil_03_44_89</strain>
    </source>
</reference>
<keyword evidence="8" id="KW-1003">Cell membrane</keyword>
<dbReference type="HAMAP" id="MF_00461">
    <property type="entry name" value="RsxC_RnfC"/>
    <property type="match status" value="1"/>
</dbReference>
<sequence>MRRFTFPGGIHPEEHKSLTEGKPIREIKPPDEVIIPLSQHTGSPAKPIVEKGGRVKVGTKIGELTGFISANIHSSVSGEIKKVDLHSHPAGGNVLSVFITNDGKDECEDTSEKDIDSLSAKDIIGIVKEAGIVGLGGAAFPTYVKLSPPRGKSYQALILNGSECEPYLTCDCRLMVERPEDLLLGGRLIARAIGVKRCIIAIEENKPDAIGKMDKLAGKYDFELAVLRTKYPEGAEKQLIWAIAGSEVPTGGLPVDVGMCVHNVGTALAVYEAARFGKPLIERVVTVTGAVKSPSNFKVRIGTSFKKLVDEAGGYLGEPGKLIAGGPMMGISQYTDEVPVVKGTTGIFIQKKEESVPPHQTACIKCSRCVDVCPMRLLPTSILAFIERGDFSTAKELGVLDCMECGSCEYVCPARRPLIHNFKLAKVRLR</sequence>
<dbReference type="SUPFAM" id="SSF142019">
    <property type="entry name" value="Nqo1 FMN-binding domain-like"/>
    <property type="match status" value="1"/>
</dbReference>
<feature type="binding site" evidence="8">
    <location>
        <position position="408"/>
    </location>
    <ligand>
        <name>[4Fe-4S] cluster</name>
        <dbReference type="ChEBI" id="CHEBI:49883"/>
        <label>2</label>
    </ligand>
</feature>
<dbReference type="PANTHER" id="PTHR43034">
    <property type="entry name" value="ION-TRANSLOCATING OXIDOREDUCTASE COMPLEX SUBUNIT C"/>
    <property type="match status" value="1"/>
</dbReference>
<keyword evidence="8" id="KW-1278">Translocase</keyword>
<feature type="binding site" evidence="8">
    <location>
        <position position="363"/>
    </location>
    <ligand>
        <name>[4Fe-4S] cluster</name>
        <dbReference type="ChEBI" id="CHEBI:49883"/>
        <label>1</label>
    </ligand>
</feature>
<keyword evidence="5 8" id="KW-0249">Electron transport</keyword>
<evidence type="ECO:0000313" key="12">
    <source>
        <dbReference type="Proteomes" id="UP000215215"/>
    </source>
</evidence>
<keyword evidence="1 8" id="KW-0813">Transport</keyword>
<evidence type="ECO:0000256" key="8">
    <source>
        <dbReference type="HAMAP-Rule" id="MF_00461"/>
    </source>
</evidence>
<dbReference type="InterPro" id="IPR010208">
    <property type="entry name" value="Ion_transpt_RnfC/RsxC"/>
</dbReference>
<keyword evidence="8" id="KW-0472">Membrane</keyword>
<feature type="region of interest" description="Disordered" evidence="9">
    <location>
        <begin position="1"/>
        <end position="24"/>
    </location>
</feature>
<dbReference type="EC" id="7.-.-.-" evidence="8"/>
<dbReference type="GO" id="GO:0009055">
    <property type="term" value="F:electron transfer activity"/>
    <property type="evidence" value="ECO:0007669"/>
    <property type="project" value="InterPro"/>
</dbReference>
<dbReference type="SUPFAM" id="SSF46548">
    <property type="entry name" value="alpha-helical ferredoxin"/>
    <property type="match status" value="1"/>
</dbReference>
<dbReference type="PANTHER" id="PTHR43034:SF2">
    <property type="entry name" value="ION-TRANSLOCATING OXIDOREDUCTASE COMPLEX SUBUNIT C"/>
    <property type="match status" value="1"/>
</dbReference>
<comment type="subcellular location">
    <subcellularLocation>
        <location evidence="8">Cell membrane</location>
        <topology evidence="8">Peripheral membrane protein</topology>
    </subcellularLocation>
</comment>
<dbReference type="PROSITE" id="PS51379">
    <property type="entry name" value="4FE4S_FER_2"/>
    <property type="match status" value="1"/>
</dbReference>
<evidence type="ECO:0000256" key="4">
    <source>
        <dbReference type="ARBA" id="ARBA00022737"/>
    </source>
</evidence>
<name>A0A235BT54_UNCW3</name>
<dbReference type="Pfam" id="PF01512">
    <property type="entry name" value="Complex1_51K"/>
    <property type="match status" value="1"/>
</dbReference>
<dbReference type="GO" id="GO:0046872">
    <property type="term" value="F:metal ion binding"/>
    <property type="evidence" value="ECO:0007669"/>
    <property type="project" value="UniProtKB-KW"/>
</dbReference>